<evidence type="ECO:0000256" key="6">
    <source>
        <dbReference type="ARBA" id="ARBA00022692"/>
    </source>
</evidence>
<evidence type="ECO:0000256" key="4">
    <source>
        <dbReference type="ARBA" id="ARBA00022475"/>
    </source>
</evidence>
<dbReference type="PANTHER" id="PTHR30529">
    <property type="entry name" value="CYTOCHROME B561"/>
    <property type="match status" value="1"/>
</dbReference>
<evidence type="ECO:0000256" key="11">
    <source>
        <dbReference type="ARBA" id="ARBA00023136"/>
    </source>
</evidence>
<dbReference type="Gene3D" id="1.20.950.20">
    <property type="entry name" value="Transmembrane di-heme cytochromes, Chain C"/>
    <property type="match status" value="1"/>
</dbReference>
<keyword evidence="10" id="KW-0408">Iron</keyword>
<evidence type="ECO:0000256" key="1">
    <source>
        <dbReference type="ARBA" id="ARBA00001970"/>
    </source>
</evidence>
<keyword evidence="5" id="KW-0349">Heme</keyword>
<dbReference type="GO" id="GO:0009055">
    <property type="term" value="F:electron transfer activity"/>
    <property type="evidence" value="ECO:0007669"/>
    <property type="project" value="InterPro"/>
</dbReference>
<dbReference type="EMBL" id="CP119316">
    <property type="protein sequence ID" value="WEK46508.1"/>
    <property type="molecule type" value="Genomic_DNA"/>
</dbReference>
<reference evidence="15" key="1">
    <citation type="submission" date="2023-03" db="EMBL/GenBank/DDBJ databases">
        <title>Andean soil-derived lignocellulolytic bacterial consortium as a source of novel taxa and putative plastic-active enzymes.</title>
        <authorList>
            <person name="Diaz-Garcia L."/>
            <person name="Chuvochina M."/>
            <person name="Feuerriegel G."/>
            <person name="Bunk B."/>
            <person name="Sproer C."/>
            <person name="Streit W.R."/>
            <person name="Rodriguez L.M."/>
            <person name="Overmann J."/>
            <person name="Jimenez D.J."/>
        </authorList>
    </citation>
    <scope>NUCLEOTIDE SEQUENCE</scope>
    <source>
        <strain evidence="15">MAG 26</strain>
    </source>
</reference>
<dbReference type="GO" id="GO:0046872">
    <property type="term" value="F:metal ion binding"/>
    <property type="evidence" value="ECO:0007669"/>
    <property type="project" value="UniProtKB-KW"/>
</dbReference>
<name>A0AAJ6BPD3_9SPHN</name>
<dbReference type="GO" id="GO:0020037">
    <property type="term" value="F:heme binding"/>
    <property type="evidence" value="ECO:0007669"/>
    <property type="project" value="TreeGrafter"/>
</dbReference>
<evidence type="ECO:0000313" key="16">
    <source>
        <dbReference type="Proteomes" id="UP001218362"/>
    </source>
</evidence>
<evidence type="ECO:0000256" key="10">
    <source>
        <dbReference type="ARBA" id="ARBA00023004"/>
    </source>
</evidence>
<evidence type="ECO:0000256" key="9">
    <source>
        <dbReference type="ARBA" id="ARBA00022989"/>
    </source>
</evidence>
<keyword evidence="8" id="KW-0249">Electron transport</keyword>
<dbReference type="GO" id="GO:0005886">
    <property type="term" value="C:plasma membrane"/>
    <property type="evidence" value="ECO:0007669"/>
    <property type="project" value="UniProtKB-SubCell"/>
</dbReference>
<dbReference type="PANTHER" id="PTHR30529:SF6">
    <property type="entry name" value="BLL0291 PROTEIN"/>
    <property type="match status" value="1"/>
</dbReference>
<feature type="transmembrane region" description="Helical" evidence="13">
    <location>
        <begin position="136"/>
        <end position="160"/>
    </location>
</feature>
<feature type="transmembrane region" description="Helical" evidence="13">
    <location>
        <begin position="46"/>
        <end position="66"/>
    </location>
</feature>
<organism evidence="15 16">
    <name type="scientific">Candidatus Andeanibacterium colombiense</name>
    <dbReference type="NCBI Taxonomy" id="3121345"/>
    <lineage>
        <taxon>Bacteria</taxon>
        <taxon>Pseudomonadati</taxon>
        <taxon>Pseudomonadota</taxon>
        <taxon>Alphaproteobacteria</taxon>
        <taxon>Sphingomonadales</taxon>
        <taxon>Sphingomonadaceae</taxon>
        <taxon>Candidatus Andeanibacterium</taxon>
    </lineage>
</organism>
<keyword evidence="6 13" id="KW-0812">Transmembrane</keyword>
<keyword evidence="9 13" id="KW-1133">Transmembrane helix</keyword>
<accession>A0AAJ6BPD3</accession>
<gene>
    <name evidence="15" type="ORF">P0Y56_16100</name>
</gene>
<comment type="cofactor">
    <cofactor evidence="1">
        <name>heme b</name>
        <dbReference type="ChEBI" id="CHEBI:60344"/>
    </cofactor>
</comment>
<evidence type="ECO:0000256" key="3">
    <source>
        <dbReference type="ARBA" id="ARBA00022448"/>
    </source>
</evidence>
<keyword evidence="4" id="KW-1003">Cell membrane</keyword>
<feature type="domain" description="Cytochrome b561 bacterial/Ni-hydrogenase" evidence="14">
    <location>
        <begin position="5"/>
        <end position="173"/>
    </location>
</feature>
<evidence type="ECO:0000256" key="12">
    <source>
        <dbReference type="ARBA" id="ARBA00037975"/>
    </source>
</evidence>
<dbReference type="InterPro" id="IPR052168">
    <property type="entry name" value="Cytochrome_b561_oxidase"/>
</dbReference>
<keyword evidence="11 13" id="KW-0472">Membrane</keyword>
<keyword evidence="7" id="KW-0479">Metal-binding</keyword>
<evidence type="ECO:0000256" key="13">
    <source>
        <dbReference type="SAM" id="Phobius"/>
    </source>
</evidence>
<evidence type="ECO:0000313" key="15">
    <source>
        <dbReference type="EMBL" id="WEK46508.1"/>
    </source>
</evidence>
<dbReference type="InterPro" id="IPR016174">
    <property type="entry name" value="Di-haem_cyt_TM"/>
</dbReference>
<dbReference type="AlphaFoldDB" id="A0AAJ6BPD3"/>
<comment type="subcellular location">
    <subcellularLocation>
        <location evidence="2">Cell membrane</location>
        <topology evidence="2">Multi-pass membrane protein</topology>
    </subcellularLocation>
</comment>
<sequence length="176" mass="19195">MDLPRYDPIAAGFHWLAALLVIALIVLGIGGKAVGEPLGMSGMETIFLHKSLGMTVFAITVLRLLWRFGHHPPPLPANTPAWQRRASRWAHLLLYTLMLALPVLGYLLSSAGPYPLEWFGTPLPKLPVSKEMGEVAASAHVAGGLTMAALVVLHIAAALWHQFVQRDRLIGRMRIG</sequence>
<comment type="similarity">
    <text evidence="12">Belongs to the cytochrome b561 family.</text>
</comment>
<evidence type="ECO:0000259" key="14">
    <source>
        <dbReference type="Pfam" id="PF01292"/>
    </source>
</evidence>
<evidence type="ECO:0000256" key="8">
    <source>
        <dbReference type="ARBA" id="ARBA00022982"/>
    </source>
</evidence>
<keyword evidence="3" id="KW-0813">Transport</keyword>
<proteinExistence type="inferred from homology"/>
<dbReference type="SUPFAM" id="SSF81342">
    <property type="entry name" value="Transmembrane di-heme cytochromes"/>
    <property type="match status" value="1"/>
</dbReference>
<dbReference type="InterPro" id="IPR011577">
    <property type="entry name" value="Cyt_b561_bac/Ni-Hgenase"/>
</dbReference>
<feature type="transmembrane region" description="Helical" evidence="13">
    <location>
        <begin position="92"/>
        <end position="116"/>
    </location>
</feature>
<evidence type="ECO:0000256" key="7">
    <source>
        <dbReference type="ARBA" id="ARBA00022723"/>
    </source>
</evidence>
<evidence type="ECO:0000256" key="2">
    <source>
        <dbReference type="ARBA" id="ARBA00004651"/>
    </source>
</evidence>
<dbReference type="KEGG" id="acob:P0Y56_16100"/>
<dbReference type="Proteomes" id="UP001218362">
    <property type="component" value="Chromosome"/>
</dbReference>
<evidence type="ECO:0000256" key="5">
    <source>
        <dbReference type="ARBA" id="ARBA00022617"/>
    </source>
</evidence>
<dbReference type="Pfam" id="PF01292">
    <property type="entry name" value="Ni_hydr_CYTB"/>
    <property type="match status" value="1"/>
</dbReference>
<protein>
    <submittedName>
        <fullName evidence="15">Cytochrome b</fullName>
    </submittedName>
</protein>
<feature type="transmembrane region" description="Helical" evidence="13">
    <location>
        <begin position="12"/>
        <end position="34"/>
    </location>
</feature>
<dbReference type="GO" id="GO:0022904">
    <property type="term" value="P:respiratory electron transport chain"/>
    <property type="evidence" value="ECO:0007669"/>
    <property type="project" value="InterPro"/>
</dbReference>